<name>A0A0D0CM96_9AGAR</name>
<dbReference type="HOGENOM" id="CLU_053382_2_2_1"/>
<feature type="region of interest" description="Disordered" evidence="1">
    <location>
        <begin position="163"/>
        <end position="185"/>
    </location>
</feature>
<dbReference type="PANTHER" id="PTHR38846:SF1">
    <property type="entry name" value="C3H1-TYPE DOMAIN-CONTAINING PROTEIN"/>
    <property type="match status" value="1"/>
</dbReference>
<dbReference type="OrthoDB" id="6105938at2759"/>
<accession>A0A0D0CM96</accession>
<evidence type="ECO:0000256" key="1">
    <source>
        <dbReference type="SAM" id="MobiDB-lite"/>
    </source>
</evidence>
<proteinExistence type="predicted"/>
<evidence type="ECO:0000313" key="2">
    <source>
        <dbReference type="EMBL" id="KIK64219.1"/>
    </source>
</evidence>
<feature type="compositionally biased region" description="Basic residues" evidence="1">
    <location>
        <begin position="163"/>
        <end position="178"/>
    </location>
</feature>
<organism evidence="2 3">
    <name type="scientific">Collybiopsis luxurians FD-317 M1</name>
    <dbReference type="NCBI Taxonomy" id="944289"/>
    <lineage>
        <taxon>Eukaryota</taxon>
        <taxon>Fungi</taxon>
        <taxon>Dikarya</taxon>
        <taxon>Basidiomycota</taxon>
        <taxon>Agaricomycotina</taxon>
        <taxon>Agaricomycetes</taxon>
        <taxon>Agaricomycetidae</taxon>
        <taxon>Agaricales</taxon>
        <taxon>Marasmiineae</taxon>
        <taxon>Omphalotaceae</taxon>
        <taxon>Collybiopsis</taxon>
        <taxon>Collybiopsis luxurians</taxon>
    </lineage>
</organism>
<reference evidence="2 3" key="1">
    <citation type="submission" date="2014-04" db="EMBL/GenBank/DDBJ databases">
        <title>Evolutionary Origins and Diversification of the Mycorrhizal Mutualists.</title>
        <authorList>
            <consortium name="DOE Joint Genome Institute"/>
            <consortium name="Mycorrhizal Genomics Consortium"/>
            <person name="Kohler A."/>
            <person name="Kuo A."/>
            <person name="Nagy L.G."/>
            <person name="Floudas D."/>
            <person name="Copeland A."/>
            <person name="Barry K.W."/>
            <person name="Cichocki N."/>
            <person name="Veneault-Fourrey C."/>
            <person name="LaButti K."/>
            <person name="Lindquist E.A."/>
            <person name="Lipzen A."/>
            <person name="Lundell T."/>
            <person name="Morin E."/>
            <person name="Murat C."/>
            <person name="Riley R."/>
            <person name="Ohm R."/>
            <person name="Sun H."/>
            <person name="Tunlid A."/>
            <person name="Henrissat B."/>
            <person name="Grigoriev I.V."/>
            <person name="Hibbett D.S."/>
            <person name="Martin F."/>
        </authorList>
    </citation>
    <scope>NUCLEOTIDE SEQUENCE [LARGE SCALE GENOMIC DNA]</scope>
    <source>
        <strain evidence="2 3">FD-317 M1</strain>
    </source>
</reference>
<sequence>MAHISNPIETFFSQYSEYDYDSTRETMDQFWELCDLLAWDREDPERLEALNGVRDGIAQQFNAFYGNDENNLNAWHNLYRALGEKDVPGSTEKCKKDIRGFHVNICDLVDYSLHGGSLPGHFNTQEDLAQYSRSSGKIYPRENAYAGGLLKFLLREIYGTYHGRHRKGKGKGKSKRTSGRGGRQG</sequence>
<dbReference type="AlphaFoldDB" id="A0A0D0CM96"/>
<keyword evidence="3" id="KW-1185">Reference proteome</keyword>
<gene>
    <name evidence="2" type="ORF">GYMLUDRAFT_71635</name>
</gene>
<dbReference type="PANTHER" id="PTHR38846">
    <property type="entry name" value="C3H1-TYPE DOMAIN-CONTAINING PROTEIN"/>
    <property type="match status" value="1"/>
</dbReference>
<protein>
    <submittedName>
        <fullName evidence="2">Uncharacterized protein</fullName>
    </submittedName>
</protein>
<dbReference type="Proteomes" id="UP000053593">
    <property type="component" value="Unassembled WGS sequence"/>
</dbReference>
<dbReference type="EMBL" id="KN834762">
    <property type="protein sequence ID" value="KIK64219.1"/>
    <property type="molecule type" value="Genomic_DNA"/>
</dbReference>
<evidence type="ECO:0000313" key="3">
    <source>
        <dbReference type="Proteomes" id="UP000053593"/>
    </source>
</evidence>